<sequence length="357" mass="38673">MSPQRGLPVSAEIQLNKLIRDFLSPVLEPDNVSSAFSEAPQVEGAPCQRDGRSQNVVISEAILMNASVPTENPSLLRGSVNMKETSSVAVDCIDAVGLPVKPRNAVENFNGASSVVQGSTFPDKTSTPDDVRLDIPEQKGDLRESSVQKSVSRLKIFRLSKCHSLASSLYRLAVETQGDGKENQHKSKAVGTLKLTRISSLPCHDKLHIGSEKGWKPSSKKPPKPPKSPLEKGSESLISKNASAGTILVLRASAKRARLDRKKRPVGQASSNASLWALAFTLFFAVAMLGEGFWSVKFPLLTADSSTNATIDVMKTNPESSSSSLEKTRKDLPHASIEQVERIQMQEFWSSKGLDPT</sequence>
<feature type="region of interest" description="Disordered" evidence="1">
    <location>
        <begin position="207"/>
        <end position="235"/>
    </location>
</feature>
<accession>A0A8T2RBF6</accession>
<reference evidence="2" key="1">
    <citation type="submission" date="2021-08" db="EMBL/GenBank/DDBJ databases">
        <title>WGS assembly of Ceratopteris richardii.</title>
        <authorList>
            <person name="Marchant D.B."/>
            <person name="Chen G."/>
            <person name="Jenkins J."/>
            <person name="Shu S."/>
            <person name="Leebens-Mack J."/>
            <person name="Grimwood J."/>
            <person name="Schmutz J."/>
            <person name="Soltis P."/>
            <person name="Soltis D."/>
            <person name="Chen Z.-H."/>
        </authorList>
    </citation>
    <scope>NUCLEOTIDE SEQUENCE</scope>
    <source>
        <strain evidence="2">Whitten #5841</strain>
        <tissue evidence="2">Leaf</tissue>
    </source>
</reference>
<gene>
    <name evidence="2" type="ORF">KP509_28G041700</name>
</gene>
<feature type="region of interest" description="Disordered" evidence="1">
    <location>
        <begin position="314"/>
        <end position="334"/>
    </location>
</feature>
<comment type="caution">
    <text evidence="2">The sequence shown here is derived from an EMBL/GenBank/DDBJ whole genome shotgun (WGS) entry which is preliminary data.</text>
</comment>
<dbReference type="OrthoDB" id="1928732at2759"/>
<proteinExistence type="predicted"/>
<evidence type="ECO:0000313" key="3">
    <source>
        <dbReference type="Proteomes" id="UP000825935"/>
    </source>
</evidence>
<dbReference type="Proteomes" id="UP000825935">
    <property type="component" value="Chromosome 28"/>
</dbReference>
<protein>
    <submittedName>
        <fullName evidence="2">Uncharacterized protein</fullName>
    </submittedName>
</protein>
<name>A0A8T2RBF6_CERRI</name>
<keyword evidence="3" id="KW-1185">Reference proteome</keyword>
<evidence type="ECO:0000313" key="2">
    <source>
        <dbReference type="EMBL" id="KAH7293772.1"/>
    </source>
</evidence>
<dbReference type="AlphaFoldDB" id="A0A8T2RBF6"/>
<organism evidence="2 3">
    <name type="scientific">Ceratopteris richardii</name>
    <name type="common">Triangle waterfern</name>
    <dbReference type="NCBI Taxonomy" id="49495"/>
    <lineage>
        <taxon>Eukaryota</taxon>
        <taxon>Viridiplantae</taxon>
        <taxon>Streptophyta</taxon>
        <taxon>Embryophyta</taxon>
        <taxon>Tracheophyta</taxon>
        <taxon>Polypodiopsida</taxon>
        <taxon>Polypodiidae</taxon>
        <taxon>Polypodiales</taxon>
        <taxon>Pteridineae</taxon>
        <taxon>Pteridaceae</taxon>
        <taxon>Parkerioideae</taxon>
        <taxon>Ceratopteris</taxon>
    </lineage>
</organism>
<evidence type="ECO:0000256" key="1">
    <source>
        <dbReference type="SAM" id="MobiDB-lite"/>
    </source>
</evidence>
<dbReference type="EMBL" id="CM035433">
    <property type="protein sequence ID" value="KAH7293772.1"/>
    <property type="molecule type" value="Genomic_DNA"/>
</dbReference>